<proteinExistence type="predicted"/>
<dbReference type="GeneID" id="90542200"/>
<dbReference type="RefSeq" id="XP_065330514.1">
    <property type="nucleotide sequence ID" value="XM_065474442.1"/>
</dbReference>
<organism evidence="1 2">
    <name type="scientific">Vairimorpha necatrix</name>
    <dbReference type="NCBI Taxonomy" id="6039"/>
    <lineage>
        <taxon>Eukaryota</taxon>
        <taxon>Fungi</taxon>
        <taxon>Fungi incertae sedis</taxon>
        <taxon>Microsporidia</taxon>
        <taxon>Nosematidae</taxon>
        <taxon>Vairimorpha</taxon>
    </lineage>
</organism>
<gene>
    <name evidence="1" type="ORF">VNE69_08124</name>
</gene>
<dbReference type="Proteomes" id="UP001334084">
    <property type="component" value="Chromosome 8"/>
</dbReference>
<accession>A0AAX4JEB9</accession>
<evidence type="ECO:0000313" key="1">
    <source>
        <dbReference type="EMBL" id="WUR04369.1"/>
    </source>
</evidence>
<name>A0AAX4JEB9_9MICR</name>
<keyword evidence="2" id="KW-1185">Reference proteome</keyword>
<dbReference type="EMBL" id="CP142733">
    <property type="protein sequence ID" value="WUR04369.1"/>
    <property type="molecule type" value="Genomic_DNA"/>
</dbReference>
<dbReference type="AlphaFoldDB" id="A0AAX4JEB9"/>
<dbReference type="KEGG" id="vnx:VNE69_08124"/>
<reference evidence="1" key="1">
    <citation type="journal article" date="2024" name="BMC Genomics">
        <title>Functional annotation of a divergent genome using sequence and structure-based similarity.</title>
        <authorList>
            <person name="Svedberg D."/>
            <person name="Winiger R.R."/>
            <person name="Berg A."/>
            <person name="Sharma H."/>
            <person name="Tellgren-Roth C."/>
            <person name="Debrunner-Vossbrinck B.A."/>
            <person name="Vossbrinck C.R."/>
            <person name="Barandun J."/>
        </authorList>
    </citation>
    <scope>NUCLEOTIDE SEQUENCE</scope>
    <source>
        <strain evidence="1">Illinois isolate</strain>
    </source>
</reference>
<protein>
    <submittedName>
        <fullName evidence="1">Mechanosensitive Ion Channel (MscS2)</fullName>
    </submittedName>
</protein>
<evidence type="ECO:0000313" key="2">
    <source>
        <dbReference type="Proteomes" id="UP001334084"/>
    </source>
</evidence>
<sequence length="158" mass="18546">MILEERKKKILTRLNKTLKNTVNILENINEKIEETVKFNKEFIRMTNMFTESLSLFGESLFGLPIKQSFSLKKLIPNALLLTTLYKNSVLNKSLLENICKSAIVLSTSPLEKNKKMCLDKYEGILRDYNFWYLTLVKKNSVIYIPTYKVYEMSIEIFN</sequence>